<dbReference type="EMBL" id="CP088295">
    <property type="protein sequence ID" value="UUY02635.1"/>
    <property type="molecule type" value="Genomic_DNA"/>
</dbReference>
<organism evidence="2 3">
    <name type="scientific">Svornostia abyssi</name>
    <dbReference type="NCBI Taxonomy" id="2898438"/>
    <lineage>
        <taxon>Bacteria</taxon>
        <taxon>Bacillati</taxon>
        <taxon>Actinomycetota</taxon>
        <taxon>Thermoleophilia</taxon>
        <taxon>Solirubrobacterales</taxon>
        <taxon>Baekduiaceae</taxon>
        <taxon>Svornostia</taxon>
    </lineage>
</organism>
<keyword evidence="3" id="KW-1185">Reference proteome</keyword>
<evidence type="ECO:0000256" key="1">
    <source>
        <dbReference type="SAM" id="MobiDB-lite"/>
    </source>
</evidence>
<name>A0ABY5PDQ1_9ACTN</name>
<sequence length="499" mass="52932">MRLIRSLRARAADEGGFTMALVMISLMVIISASAAAVAATQGDVRGGGDDVQRKQAYAAAESGVQAYAYYLTLNSDLWQLCTNVPQLQLNQAVAQGASRTWTTLPNSTAQYAIELLPANGAGSCDSNSPDATFIDQTSGSFRIRVTGRASANSKVKRSVVATFRKPGFADFVYFTDSESGNIQFAPADVINGPLHSNDTLLICGAATFGRYPSDRIETAKPGEGNAGNGWTKAAGGSCGPNPNWNEPGAATINPNVGTFRKNADVLQMPTTNSELYNQTLSNYRFKRRANITLSGTNMTVTGMRQDGTVLTNASMPFPSNGLVYVSNDTGCTAHALNGSGYPSSPYAAGRNNCGEAYVQGSYSGNLTIAAASDVVVREDITKSADGMLGLIANDWIRIYHPCGAGDLGEVTVQAAILALTDRFMVDRYDCGAQQGNLNVFGAIAQQVRGPVGTSGGGGTGYIKNYVYDNRMKYRSPPKFLAPENSNWKLSTQQEQVPAQ</sequence>
<evidence type="ECO:0000313" key="3">
    <source>
        <dbReference type="Proteomes" id="UP001058860"/>
    </source>
</evidence>
<reference evidence="3" key="1">
    <citation type="submission" date="2021-11" db="EMBL/GenBank/DDBJ databases">
        <title>Cultivation dependent microbiological survey of springs from the worlds oldest radium mine currently devoted to the extraction of radon-saturated water.</title>
        <authorList>
            <person name="Kapinusova G."/>
            <person name="Smrhova T."/>
            <person name="Strejcek M."/>
            <person name="Suman J."/>
            <person name="Jani K."/>
            <person name="Pajer P."/>
            <person name="Uhlik O."/>
        </authorList>
    </citation>
    <scope>NUCLEOTIDE SEQUENCE [LARGE SCALE GENOMIC DNA]</scope>
    <source>
        <strain evidence="3">J379</strain>
    </source>
</reference>
<proteinExistence type="predicted"/>
<evidence type="ECO:0008006" key="4">
    <source>
        <dbReference type="Google" id="ProtNLM"/>
    </source>
</evidence>
<evidence type="ECO:0000313" key="2">
    <source>
        <dbReference type="EMBL" id="UUY02635.1"/>
    </source>
</evidence>
<dbReference type="Proteomes" id="UP001058860">
    <property type="component" value="Chromosome"/>
</dbReference>
<feature type="region of interest" description="Disordered" evidence="1">
    <location>
        <begin position="220"/>
        <end position="241"/>
    </location>
</feature>
<gene>
    <name evidence="2" type="ORF">LRS13_18350</name>
</gene>
<protein>
    <recommendedName>
        <fullName evidence="4">Flp pilus-assembly TadG-like N-terminal domain-containing protein</fullName>
    </recommendedName>
</protein>
<accession>A0ABY5PDQ1</accession>
<dbReference type="RefSeq" id="WP_353863159.1">
    <property type="nucleotide sequence ID" value="NZ_CP088295.1"/>
</dbReference>